<dbReference type="InterPro" id="IPR057268">
    <property type="entry name" value="Ribosomal_L18"/>
</dbReference>
<dbReference type="Gene3D" id="3.30.420.100">
    <property type="match status" value="1"/>
</dbReference>
<name>A0A382AQA7_9ZZZZ</name>
<dbReference type="SUPFAM" id="SSF53137">
    <property type="entry name" value="Translational machinery components"/>
    <property type="match status" value="1"/>
</dbReference>
<dbReference type="GO" id="GO:0003735">
    <property type="term" value="F:structural constituent of ribosome"/>
    <property type="evidence" value="ECO:0007669"/>
    <property type="project" value="InterPro"/>
</dbReference>
<keyword evidence="5" id="KW-0687">Ribonucleoprotein</keyword>
<dbReference type="InterPro" id="IPR005484">
    <property type="entry name" value="Ribosomal_uL18_bac/plant/anim"/>
</dbReference>
<dbReference type="EMBL" id="UINC01026359">
    <property type="protein sequence ID" value="SVB03666.1"/>
    <property type="molecule type" value="Genomic_DNA"/>
</dbReference>
<comment type="similarity">
    <text evidence="1">Belongs to the universal ribosomal protein uL18 family.</text>
</comment>
<dbReference type="Pfam" id="PF00861">
    <property type="entry name" value="Ribosomal_L18p"/>
    <property type="match status" value="1"/>
</dbReference>
<dbReference type="PANTHER" id="PTHR12899:SF3">
    <property type="entry name" value="LARGE RIBOSOMAL SUBUNIT PROTEIN UL18M"/>
    <property type="match status" value="1"/>
</dbReference>
<dbReference type="GO" id="GO:1990904">
    <property type="term" value="C:ribonucleoprotein complex"/>
    <property type="evidence" value="ECO:0007669"/>
    <property type="project" value="UniProtKB-KW"/>
</dbReference>
<dbReference type="CDD" id="cd00432">
    <property type="entry name" value="Ribosomal_L18_L5e"/>
    <property type="match status" value="1"/>
</dbReference>
<dbReference type="GO" id="GO:0005737">
    <property type="term" value="C:cytoplasm"/>
    <property type="evidence" value="ECO:0007669"/>
    <property type="project" value="UniProtKB-ARBA"/>
</dbReference>
<evidence type="ECO:0008006" key="7">
    <source>
        <dbReference type="Google" id="ProtNLM"/>
    </source>
</evidence>
<evidence type="ECO:0000256" key="1">
    <source>
        <dbReference type="ARBA" id="ARBA00007116"/>
    </source>
</evidence>
<dbReference type="GO" id="GO:0006412">
    <property type="term" value="P:translation"/>
    <property type="evidence" value="ECO:0007669"/>
    <property type="project" value="InterPro"/>
</dbReference>
<proteinExistence type="inferred from homology"/>
<accession>A0A382AQA7</accession>
<sequence>MKLSKKKELERKRRWRIRKKVNGTAERPRLTVCFTNKNVHAQCIDDTADHTLLALSTNSKDISDVLPNVAGATKVGKAMGEKVKAAGFSSVVFDRAGRKYHGCVKAFADAAREAGLQF</sequence>
<gene>
    <name evidence="6" type="ORF">METZ01_LOCUS156520</name>
</gene>
<dbReference type="HAMAP" id="MF_01337_B">
    <property type="entry name" value="Ribosomal_uL18_B"/>
    <property type="match status" value="1"/>
</dbReference>
<dbReference type="PANTHER" id="PTHR12899">
    <property type="entry name" value="39S RIBOSOMAL PROTEIN L18, MITOCHONDRIAL"/>
    <property type="match status" value="1"/>
</dbReference>
<evidence type="ECO:0000256" key="5">
    <source>
        <dbReference type="ARBA" id="ARBA00023274"/>
    </source>
</evidence>
<organism evidence="6">
    <name type="scientific">marine metagenome</name>
    <dbReference type="NCBI Taxonomy" id="408172"/>
    <lineage>
        <taxon>unclassified sequences</taxon>
        <taxon>metagenomes</taxon>
        <taxon>ecological metagenomes</taxon>
    </lineage>
</organism>
<dbReference type="NCBIfam" id="TIGR00060">
    <property type="entry name" value="L18_bact"/>
    <property type="match status" value="1"/>
</dbReference>
<dbReference type="AlphaFoldDB" id="A0A382AQA7"/>
<dbReference type="GO" id="GO:0005840">
    <property type="term" value="C:ribosome"/>
    <property type="evidence" value="ECO:0007669"/>
    <property type="project" value="UniProtKB-KW"/>
</dbReference>
<dbReference type="FunFam" id="3.30.420.100:FF:000001">
    <property type="entry name" value="50S ribosomal protein L18"/>
    <property type="match status" value="1"/>
</dbReference>
<reference evidence="6" key="1">
    <citation type="submission" date="2018-05" db="EMBL/GenBank/DDBJ databases">
        <authorList>
            <person name="Lanie J.A."/>
            <person name="Ng W.-L."/>
            <person name="Kazmierczak K.M."/>
            <person name="Andrzejewski T.M."/>
            <person name="Davidsen T.M."/>
            <person name="Wayne K.J."/>
            <person name="Tettelin H."/>
            <person name="Glass J.I."/>
            <person name="Rusch D."/>
            <person name="Podicherti R."/>
            <person name="Tsui H.-C.T."/>
            <person name="Winkler M.E."/>
        </authorList>
    </citation>
    <scope>NUCLEOTIDE SEQUENCE</scope>
</reference>
<dbReference type="InterPro" id="IPR004389">
    <property type="entry name" value="Ribosomal_uL18_bac-type"/>
</dbReference>
<evidence type="ECO:0000256" key="3">
    <source>
        <dbReference type="ARBA" id="ARBA00022884"/>
    </source>
</evidence>
<keyword evidence="2" id="KW-0699">rRNA-binding</keyword>
<evidence type="ECO:0000256" key="4">
    <source>
        <dbReference type="ARBA" id="ARBA00022980"/>
    </source>
</evidence>
<dbReference type="GO" id="GO:0008097">
    <property type="term" value="F:5S rRNA binding"/>
    <property type="evidence" value="ECO:0007669"/>
    <property type="project" value="TreeGrafter"/>
</dbReference>
<evidence type="ECO:0000256" key="2">
    <source>
        <dbReference type="ARBA" id="ARBA00022730"/>
    </source>
</evidence>
<keyword evidence="4" id="KW-0689">Ribosomal protein</keyword>
<protein>
    <recommendedName>
        <fullName evidence="7">50S ribosomal protein L18</fullName>
    </recommendedName>
</protein>
<evidence type="ECO:0000313" key="6">
    <source>
        <dbReference type="EMBL" id="SVB03666.1"/>
    </source>
</evidence>
<keyword evidence="3" id="KW-0694">RNA-binding</keyword>